<evidence type="ECO:0000313" key="2">
    <source>
        <dbReference type="Proteomes" id="UP000288812"/>
    </source>
</evidence>
<dbReference type="EMBL" id="RLIH01000005">
    <property type="protein sequence ID" value="RVU55001.1"/>
    <property type="molecule type" value="Genomic_DNA"/>
</dbReference>
<sequence>MNNQIVVAQNNMKGLLNGELKGMFRNALKENAGPFMSSLIDLYSDPQGSLYKCDPNDVAMEALKAATLKLPINKTLGFAYIVPYKNKPTFTIGYKGYIQLAMRTGQYKNLNAGIIYEGMELEEDYLTGTFAIKGKKESNQVLGYFCYFKLINGFEKALYMSKEEIEEYGRKYSPSFNSKYSPWQTEFDGMGLKTVVRRLLGKYGVLSIEMQDAIKDEEDIQIRATINNNANKTVLPIEDKEVIELPIGEDEVVNVDTETGEVLDGQMDVKDYENIKAPF</sequence>
<dbReference type="OrthoDB" id="1045432at2"/>
<dbReference type="GO" id="GO:0006259">
    <property type="term" value="P:DNA metabolic process"/>
    <property type="evidence" value="ECO:0007669"/>
    <property type="project" value="InterPro"/>
</dbReference>
<protein>
    <submittedName>
        <fullName evidence="1">Recombinase</fullName>
    </submittedName>
</protein>
<gene>
    <name evidence="1" type="ORF">EF514_04535</name>
</gene>
<proteinExistence type="predicted"/>
<evidence type="ECO:0000313" key="1">
    <source>
        <dbReference type="EMBL" id="RVU55001.1"/>
    </source>
</evidence>
<dbReference type="InterPro" id="IPR018330">
    <property type="entry name" value="RecT_fam"/>
</dbReference>
<dbReference type="AlphaFoldDB" id="A0A437S7U5"/>
<dbReference type="Proteomes" id="UP000288812">
    <property type="component" value="Unassembled WGS sequence"/>
</dbReference>
<keyword evidence="2" id="KW-1185">Reference proteome</keyword>
<reference evidence="1 2" key="1">
    <citation type="submission" date="2018-11" db="EMBL/GenBank/DDBJ databases">
        <title>Genome sequencing and assembly of Anaerosphaera sp. nov., GS7-6-2.</title>
        <authorList>
            <person name="Rettenmaier R."/>
            <person name="Liebl W."/>
            <person name="Zverlov V."/>
        </authorList>
    </citation>
    <scope>NUCLEOTIDE SEQUENCE [LARGE SCALE GENOMIC DNA]</scope>
    <source>
        <strain evidence="1 2">GS7-6-2</strain>
    </source>
</reference>
<comment type="caution">
    <text evidence="1">The sequence shown here is derived from an EMBL/GenBank/DDBJ whole genome shotgun (WGS) entry which is preliminary data.</text>
</comment>
<dbReference type="Pfam" id="PF03837">
    <property type="entry name" value="RecT"/>
    <property type="match status" value="1"/>
</dbReference>
<dbReference type="GO" id="GO:0003677">
    <property type="term" value="F:DNA binding"/>
    <property type="evidence" value="ECO:0007669"/>
    <property type="project" value="InterPro"/>
</dbReference>
<organism evidence="1 2">
    <name type="scientific">Anaerosphaera multitolerans</name>
    <dbReference type="NCBI Taxonomy" id="2487351"/>
    <lineage>
        <taxon>Bacteria</taxon>
        <taxon>Bacillati</taxon>
        <taxon>Bacillota</taxon>
        <taxon>Tissierellia</taxon>
        <taxon>Tissierellales</taxon>
        <taxon>Peptoniphilaceae</taxon>
        <taxon>Anaerosphaera</taxon>
    </lineage>
</organism>
<name>A0A437S7U5_9FIRM</name>
<dbReference type="NCBIfam" id="TIGR00616">
    <property type="entry name" value="rect"/>
    <property type="match status" value="1"/>
</dbReference>
<dbReference type="InterPro" id="IPR004590">
    <property type="entry name" value="ssDNA_annealing_RecT"/>
</dbReference>
<accession>A0A437S7U5</accession>